<feature type="transmembrane region" description="Helical" evidence="1">
    <location>
        <begin position="41"/>
        <end position="61"/>
    </location>
</feature>
<organism evidence="2 3">
    <name type="scientific">Pseudidiomarina fusca</name>
    <dbReference type="NCBI Taxonomy" id="2965078"/>
    <lineage>
        <taxon>Bacteria</taxon>
        <taxon>Pseudomonadati</taxon>
        <taxon>Pseudomonadota</taxon>
        <taxon>Gammaproteobacteria</taxon>
        <taxon>Alteromonadales</taxon>
        <taxon>Idiomarinaceae</taxon>
        <taxon>Pseudidiomarina</taxon>
    </lineage>
</organism>
<evidence type="ECO:0000313" key="2">
    <source>
        <dbReference type="EMBL" id="MDT7525075.1"/>
    </source>
</evidence>
<keyword evidence="1" id="KW-0812">Transmembrane</keyword>
<sequence>MTTIDTRFSSAAATAVAAHQAHQANRPSPAQQQTAQRLLTGANYAMLIFLGAFLVVAYLAWGLEAEFPLMTVAVLHFLQLFLAGLFKLSYVVRLIAQHLLGQQLR</sequence>
<keyword evidence="1" id="KW-0472">Membrane</keyword>
<name>A0ABU3KUE0_9GAMM</name>
<proteinExistence type="predicted"/>
<protein>
    <recommendedName>
        <fullName evidence="4">Transmembrane protein</fullName>
    </recommendedName>
</protein>
<evidence type="ECO:0000256" key="1">
    <source>
        <dbReference type="SAM" id="Phobius"/>
    </source>
</evidence>
<comment type="caution">
    <text evidence="2">The sequence shown here is derived from an EMBL/GenBank/DDBJ whole genome shotgun (WGS) entry which is preliminary data.</text>
</comment>
<dbReference type="EMBL" id="JANFPJ010000003">
    <property type="protein sequence ID" value="MDT7525075.1"/>
    <property type="molecule type" value="Genomic_DNA"/>
</dbReference>
<dbReference type="Proteomes" id="UP001305027">
    <property type="component" value="Unassembled WGS sequence"/>
</dbReference>
<evidence type="ECO:0008006" key="4">
    <source>
        <dbReference type="Google" id="ProtNLM"/>
    </source>
</evidence>
<feature type="transmembrane region" description="Helical" evidence="1">
    <location>
        <begin position="67"/>
        <end position="86"/>
    </location>
</feature>
<reference evidence="2 3" key="1">
    <citation type="submission" date="2022-07" db="EMBL/GenBank/DDBJ databases">
        <title>Pseudidiomarina sp. nov, a marine bacterium isolated from Pacific Ocean.</title>
        <authorList>
            <person name="Wang Y."/>
        </authorList>
    </citation>
    <scope>NUCLEOTIDE SEQUENCE [LARGE SCALE GENOMIC DNA]</scope>
    <source>
        <strain evidence="2 3">GXY010</strain>
    </source>
</reference>
<keyword evidence="1" id="KW-1133">Transmembrane helix</keyword>
<accession>A0ABU3KUE0</accession>
<evidence type="ECO:0000313" key="3">
    <source>
        <dbReference type="Proteomes" id="UP001305027"/>
    </source>
</evidence>
<keyword evidence="3" id="KW-1185">Reference proteome</keyword>
<dbReference type="RefSeq" id="WP_313932385.1">
    <property type="nucleotide sequence ID" value="NZ_JANFPJ010000003.1"/>
</dbReference>
<gene>
    <name evidence="2" type="ORF">NOG12_03045</name>
</gene>